<reference evidence="2" key="1">
    <citation type="journal article" date="2023" name="G3 (Bethesda)">
        <title>A reference genome for the long-term kleptoplast-retaining sea slug Elysia crispata morphotype clarki.</title>
        <authorList>
            <person name="Eastman K.E."/>
            <person name="Pendleton A.L."/>
            <person name="Shaikh M.A."/>
            <person name="Suttiyut T."/>
            <person name="Ogas R."/>
            <person name="Tomko P."/>
            <person name="Gavelis G."/>
            <person name="Widhalm J.R."/>
            <person name="Wisecaver J.H."/>
        </authorList>
    </citation>
    <scope>NUCLEOTIDE SEQUENCE</scope>
    <source>
        <strain evidence="2">ECLA1</strain>
    </source>
</reference>
<sequence>MTDLNRQRSVTKPPWTFLPGEPEGVAKAARRKANQGAATGWEGGSAYQARVAHLLEMKEEWIANSLPFFLSTISFRLPLVGEKYSFSTFFFRDLKTP</sequence>
<dbReference type="EMBL" id="JAWDGP010007932">
    <property type="protein sequence ID" value="KAK3699852.1"/>
    <property type="molecule type" value="Genomic_DNA"/>
</dbReference>
<accession>A0AAE0XNU0</accession>
<proteinExistence type="predicted"/>
<feature type="region of interest" description="Disordered" evidence="1">
    <location>
        <begin position="1"/>
        <end position="40"/>
    </location>
</feature>
<protein>
    <submittedName>
        <fullName evidence="2">Uncharacterized protein</fullName>
    </submittedName>
</protein>
<evidence type="ECO:0000313" key="3">
    <source>
        <dbReference type="Proteomes" id="UP001283361"/>
    </source>
</evidence>
<evidence type="ECO:0000256" key="1">
    <source>
        <dbReference type="SAM" id="MobiDB-lite"/>
    </source>
</evidence>
<comment type="caution">
    <text evidence="2">The sequence shown here is derived from an EMBL/GenBank/DDBJ whole genome shotgun (WGS) entry which is preliminary data.</text>
</comment>
<dbReference type="AlphaFoldDB" id="A0AAE0XNU0"/>
<keyword evidence="3" id="KW-1185">Reference proteome</keyword>
<gene>
    <name evidence="2" type="ORF">RRG08_039827</name>
</gene>
<dbReference type="Proteomes" id="UP001283361">
    <property type="component" value="Unassembled WGS sequence"/>
</dbReference>
<evidence type="ECO:0000313" key="2">
    <source>
        <dbReference type="EMBL" id="KAK3699852.1"/>
    </source>
</evidence>
<organism evidence="2 3">
    <name type="scientific">Elysia crispata</name>
    <name type="common">lettuce slug</name>
    <dbReference type="NCBI Taxonomy" id="231223"/>
    <lineage>
        <taxon>Eukaryota</taxon>
        <taxon>Metazoa</taxon>
        <taxon>Spiralia</taxon>
        <taxon>Lophotrochozoa</taxon>
        <taxon>Mollusca</taxon>
        <taxon>Gastropoda</taxon>
        <taxon>Heterobranchia</taxon>
        <taxon>Euthyneura</taxon>
        <taxon>Panpulmonata</taxon>
        <taxon>Sacoglossa</taxon>
        <taxon>Placobranchoidea</taxon>
        <taxon>Plakobranchidae</taxon>
        <taxon>Elysia</taxon>
    </lineage>
</organism>
<name>A0AAE0XNU0_9GAST</name>